<dbReference type="PANTHER" id="PTHR47540">
    <property type="entry name" value="THIAMINE REPRESSIBLE GENES REGULATORY PROTEIN THI5"/>
    <property type="match status" value="1"/>
</dbReference>
<dbReference type="InterPro" id="IPR036514">
    <property type="entry name" value="SGNH_hydro_sf"/>
</dbReference>
<dbReference type="InterPro" id="IPR051711">
    <property type="entry name" value="Stress_Response_Reg"/>
</dbReference>
<evidence type="ECO:0000256" key="2">
    <source>
        <dbReference type="ARBA" id="ARBA00023015"/>
    </source>
</evidence>
<keyword evidence="2" id="KW-0805">Transcription regulation</keyword>
<protein>
    <recommendedName>
        <fullName evidence="6">Xylanolytic transcriptional activator regulatory domain-containing protein</fullName>
    </recommendedName>
</protein>
<evidence type="ECO:0000256" key="3">
    <source>
        <dbReference type="ARBA" id="ARBA00023125"/>
    </source>
</evidence>
<evidence type="ECO:0000256" key="1">
    <source>
        <dbReference type="ARBA" id="ARBA00004123"/>
    </source>
</evidence>
<dbReference type="GO" id="GO:0005634">
    <property type="term" value="C:nucleus"/>
    <property type="evidence" value="ECO:0007669"/>
    <property type="project" value="UniProtKB-SubCell"/>
</dbReference>
<dbReference type="RefSeq" id="XP_056553762.1">
    <property type="nucleotide sequence ID" value="XM_056701699.1"/>
</dbReference>
<keyword evidence="8" id="KW-1185">Reference proteome</keyword>
<dbReference type="GO" id="GO:0006351">
    <property type="term" value="P:DNA-templated transcription"/>
    <property type="evidence" value="ECO:0007669"/>
    <property type="project" value="InterPro"/>
</dbReference>
<evidence type="ECO:0000313" key="8">
    <source>
        <dbReference type="Proteomes" id="UP001147782"/>
    </source>
</evidence>
<feature type="domain" description="Xylanolytic transcriptional activator regulatory" evidence="6">
    <location>
        <begin position="199"/>
        <end position="282"/>
    </location>
</feature>
<dbReference type="GeneID" id="81440878"/>
<reference evidence="7" key="2">
    <citation type="journal article" date="2023" name="IMA Fungus">
        <title>Comparative genomic study of the Penicillium genus elucidates a diverse pangenome and 15 lateral gene transfer events.</title>
        <authorList>
            <person name="Petersen C."/>
            <person name="Sorensen T."/>
            <person name="Nielsen M.R."/>
            <person name="Sondergaard T.E."/>
            <person name="Sorensen J.L."/>
            <person name="Fitzpatrick D.A."/>
            <person name="Frisvad J.C."/>
            <person name="Nielsen K.L."/>
        </authorList>
    </citation>
    <scope>NUCLEOTIDE SEQUENCE</scope>
    <source>
        <strain evidence="7">IBT 29864</strain>
    </source>
</reference>
<gene>
    <name evidence="7" type="ORF">N7496_008780</name>
</gene>
<dbReference type="AlphaFoldDB" id="A0A9W9RZ89"/>
<comment type="caution">
    <text evidence="7">The sequence shown here is derived from an EMBL/GenBank/DDBJ whole genome shotgun (WGS) entry which is preliminary data.</text>
</comment>
<evidence type="ECO:0000259" key="6">
    <source>
        <dbReference type="SMART" id="SM00906"/>
    </source>
</evidence>
<dbReference type="GO" id="GO:0045944">
    <property type="term" value="P:positive regulation of transcription by RNA polymerase II"/>
    <property type="evidence" value="ECO:0007669"/>
    <property type="project" value="TreeGrafter"/>
</dbReference>
<dbReference type="EMBL" id="JAPZBS010000007">
    <property type="protein sequence ID" value="KAJ5369020.1"/>
    <property type="molecule type" value="Genomic_DNA"/>
</dbReference>
<evidence type="ECO:0000256" key="4">
    <source>
        <dbReference type="ARBA" id="ARBA00023163"/>
    </source>
</evidence>
<keyword evidence="4" id="KW-0804">Transcription</keyword>
<dbReference type="InterPro" id="IPR007219">
    <property type="entry name" value="XnlR_reg_dom"/>
</dbReference>
<accession>A0A9W9RZ89</accession>
<reference evidence="7" key="1">
    <citation type="submission" date="2022-11" db="EMBL/GenBank/DDBJ databases">
        <authorList>
            <person name="Petersen C."/>
        </authorList>
    </citation>
    <scope>NUCLEOTIDE SEQUENCE</scope>
    <source>
        <strain evidence="7">IBT 29864</strain>
    </source>
</reference>
<dbReference type="GO" id="GO:0008270">
    <property type="term" value="F:zinc ion binding"/>
    <property type="evidence" value="ECO:0007669"/>
    <property type="project" value="InterPro"/>
</dbReference>
<dbReference type="PANTHER" id="PTHR47540:SF3">
    <property type="entry name" value="ZN(II)2CYS6 TRANSCRIPTION FACTOR (EUROFUNG)"/>
    <property type="match status" value="1"/>
</dbReference>
<proteinExistence type="predicted"/>
<dbReference type="Proteomes" id="UP001147782">
    <property type="component" value="Unassembled WGS sequence"/>
</dbReference>
<dbReference type="SMART" id="SM00906">
    <property type="entry name" value="Fungal_trans"/>
    <property type="match status" value="1"/>
</dbReference>
<sequence>METLPELSLPDKQYSMANFDDTIPFAASARPGKRLRVARAFVETSHMNGTLQRNEHLEQQNVDVTLGTFAANLTSGNALDREAISRASPDAITDVQGHYVGPASGLSFLARVRKRLNFNDQASSSFTFGDAPMADHDPTPSIMISSEESLRLVERFFDFTVPIDRIVHRPTIDNWLREFQDTMGSMRDVENACAQRAILWMIFAMAQEHGAPERTEKTEDRSVRYFLAADYQLSKERGVDCRRRTFWSAYCLDAHLSLTLGRPRIFHDEDIDQELPSGADDSNLSDDALKSLSSHGYSKMVAPVAYYRLHRVLTGILRDLYSIRPVSLEKQCTLAGQYSIMLEEWRDSLPKFLQIDNGEIHPLIAIYQRQRDVLHYTYWHAMILTNRPLMLRGFTNGSESGTEMFEDGLMFRSFWGEAFQIPQMQNTYEVILISIIGKGTCYYGFAASVVLFVYTIQKAPSLAVEDLHHLETGARCLGHLATFKKHTPLVARYVLILEELQQEAQRRSEGQSTPSDCSITASYTDAAAVEYANIIGVRMPFPASGYEDFGGAPTDLASWMQFEPLPRGLTINSSFSGFRGSCSGILHVKVKSRGWGVGFLKTLTHGAIGVDLGYNGDTTATFVFGGAWANVIDAVTRSKASFQPYVTIQFGHNDQKSTSGVTLAEYATNLENMAQAVLSAEGIPILVTPLSRRTFNSTTGLVIEDLATQRNIAITVSESMGVDYIDLSQASTRYLDAIGASDWASYNRVATDYTHLNPTGSVVFGNMVSWLLLNSTASYIYPSA</sequence>
<dbReference type="Gene3D" id="3.40.50.1110">
    <property type="entry name" value="SGNH hydrolase"/>
    <property type="match status" value="1"/>
</dbReference>
<dbReference type="SUPFAM" id="SSF52266">
    <property type="entry name" value="SGNH hydrolase"/>
    <property type="match status" value="1"/>
</dbReference>
<evidence type="ECO:0000256" key="5">
    <source>
        <dbReference type="ARBA" id="ARBA00023242"/>
    </source>
</evidence>
<dbReference type="InterPro" id="IPR013830">
    <property type="entry name" value="SGNH_hydro"/>
</dbReference>
<dbReference type="CDD" id="cd12148">
    <property type="entry name" value="fungal_TF_MHR"/>
    <property type="match status" value="1"/>
</dbReference>
<dbReference type="Pfam" id="PF04082">
    <property type="entry name" value="Fungal_trans"/>
    <property type="match status" value="1"/>
</dbReference>
<keyword evidence="3" id="KW-0238">DNA-binding</keyword>
<dbReference type="OrthoDB" id="2579025at2759"/>
<keyword evidence="5" id="KW-0539">Nucleus</keyword>
<evidence type="ECO:0000313" key="7">
    <source>
        <dbReference type="EMBL" id="KAJ5369020.1"/>
    </source>
</evidence>
<comment type="subcellular location">
    <subcellularLocation>
        <location evidence="1">Nucleus</location>
    </subcellularLocation>
</comment>
<dbReference type="GO" id="GO:0043565">
    <property type="term" value="F:sequence-specific DNA binding"/>
    <property type="evidence" value="ECO:0007669"/>
    <property type="project" value="TreeGrafter"/>
</dbReference>
<organism evidence="7 8">
    <name type="scientific">Penicillium cataractarum</name>
    <dbReference type="NCBI Taxonomy" id="2100454"/>
    <lineage>
        <taxon>Eukaryota</taxon>
        <taxon>Fungi</taxon>
        <taxon>Dikarya</taxon>
        <taxon>Ascomycota</taxon>
        <taxon>Pezizomycotina</taxon>
        <taxon>Eurotiomycetes</taxon>
        <taxon>Eurotiomycetidae</taxon>
        <taxon>Eurotiales</taxon>
        <taxon>Aspergillaceae</taxon>
        <taxon>Penicillium</taxon>
    </lineage>
</organism>
<name>A0A9W9RZ89_9EURO</name>
<dbReference type="Pfam" id="PF13472">
    <property type="entry name" value="Lipase_GDSL_2"/>
    <property type="match status" value="1"/>
</dbReference>